<dbReference type="PROSITE" id="PS50850">
    <property type="entry name" value="MFS"/>
    <property type="match status" value="1"/>
</dbReference>
<accession>A0ABT9J3W6</accession>
<dbReference type="Proteomes" id="UP001231941">
    <property type="component" value="Unassembled WGS sequence"/>
</dbReference>
<keyword evidence="2" id="KW-0813">Transport</keyword>
<evidence type="ECO:0000313" key="9">
    <source>
        <dbReference type="EMBL" id="MDP5276311.1"/>
    </source>
</evidence>
<evidence type="ECO:0000256" key="1">
    <source>
        <dbReference type="ARBA" id="ARBA00004651"/>
    </source>
</evidence>
<dbReference type="Pfam" id="PF07690">
    <property type="entry name" value="MFS_1"/>
    <property type="match status" value="1"/>
</dbReference>
<feature type="transmembrane region" description="Helical" evidence="7">
    <location>
        <begin position="49"/>
        <end position="69"/>
    </location>
</feature>
<feature type="transmembrane region" description="Helical" evidence="7">
    <location>
        <begin position="165"/>
        <end position="185"/>
    </location>
</feature>
<reference evidence="9 10" key="1">
    <citation type="submission" date="2023-08" db="EMBL/GenBank/DDBJ databases">
        <authorList>
            <person name="Park J.-S."/>
        </authorList>
    </citation>
    <scope>NUCLEOTIDE SEQUENCE [LARGE SCALE GENOMIC DNA]</scope>
    <source>
        <strain evidence="9 10">2205SS18-9</strain>
    </source>
</reference>
<keyword evidence="10" id="KW-1185">Reference proteome</keyword>
<feature type="transmembrane region" description="Helical" evidence="7">
    <location>
        <begin position="12"/>
        <end position="37"/>
    </location>
</feature>
<sequence length="424" mass="45142">MDVRLGKNKGFIILMIAQLISGLGDWLSIVAIITLVGLNWNASAMEMSFIILCLAVPMALLGPIAGTVADRVSRKMLMMISDWVRAGLILLLAFADSIWTVYVCLFLIGMLSAVFIPAKNGKLKELVHENHMKSAMSITSMIDSGTKVLGPLLSGLLVAAFGTKLVFYIDSATFMISALLIILLPKGVNVINEQKDFKESGTTSFKEEFLEGMSFIKGNRFFMTGMLVLGISLLILQLSDSQIIVLIRGLSDVSPDLFGYIVTAAGLGMFFSGLLLAKKTDYNTLQLMFIGVCGIGLGFGMMAVLTGLDLVLSSIWAPAMGLIAGFAAGLVFIPFQATVQTDTPVHMTGRVFGVINSVTTTATIIGPLLGGMLVTVLGVIPTFLLTGSLLIATSIIGYTFKSKIERGKIDVSESQQGAQGAAPS</sequence>
<organism evidence="9 10">
    <name type="scientific">Chengkuizengella axinellae</name>
    <dbReference type="NCBI Taxonomy" id="3064388"/>
    <lineage>
        <taxon>Bacteria</taxon>
        <taxon>Bacillati</taxon>
        <taxon>Bacillota</taxon>
        <taxon>Bacilli</taxon>
        <taxon>Bacillales</taxon>
        <taxon>Paenibacillaceae</taxon>
        <taxon>Chengkuizengella</taxon>
    </lineage>
</organism>
<comment type="caution">
    <text evidence="9">The sequence shown here is derived from an EMBL/GenBank/DDBJ whole genome shotgun (WGS) entry which is preliminary data.</text>
</comment>
<evidence type="ECO:0000256" key="3">
    <source>
        <dbReference type="ARBA" id="ARBA00022475"/>
    </source>
</evidence>
<dbReference type="SUPFAM" id="SSF103473">
    <property type="entry name" value="MFS general substrate transporter"/>
    <property type="match status" value="1"/>
</dbReference>
<feature type="transmembrane region" description="Helical" evidence="7">
    <location>
        <begin position="258"/>
        <end position="277"/>
    </location>
</feature>
<dbReference type="PANTHER" id="PTHR43266:SF2">
    <property type="entry name" value="MAJOR FACILITATOR SUPERFAMILY (MFS) PROFILE DOMAIN-CONTAINING PROTEIN"/>
    <property type="match status" value="1"/>
</dbReference>
<gene>
    <name evidence="9" type="ORF">Q5Y73_19630</name>
</gene>
<evidence type="ECO:0000259" key="8">
    <source>
        <dbReference type="PROSITE" id="PS50850"/>
    </source>
</evidence>
<evidence type="ECO:0000256" key="4">
    <source>
        <dbReference type="ARBA" id="ARBA00022692"/>
    </source>
</evidence>
<keyword evidence="5 7" id="KW-1133">Transmembrane helix</keyword>
<feature type="transmembrane region" description="Helical" evidence="7">
    <location>
        <begin position="351"/>
        <end position="370"/>
    </location>
</feature>
<feature type="transmembrane region" description="Helical" evidence="7">
    <location>
        <begin position="289"/>
        <end position="308"/>
    </location>
</feature>
<protein>
    <submittedName>
        <fullName evidence="9">MFS transporter</fullName>
    </submittedName>
</protein>
<feature type="transmembrane region" description="Helical" evidence="7">
    <location>
        <begin position="376"/>
        <end position="400"/>
    </location>
</feature>
<feature type="transmembrane region" description="Helical" evidence="7">
    <location>
        <begin position="314"/>
        <end position="339"/>
    </location>
</feature>
<dbReference type="EMBL" id="JAVAMP010000013">
    <property type="protein sequence ID" value="MDP5276311.1"/>
    <property type="molecule type" value="Genomic_DNA"/>
</dbReference>
<dbReference type="RefSeq" id="WP_305993620.1">
    <property type="nucleotide sequence ID" value="NZ_JAVAMP010000013.1"/>
</dbReference>
<evidence type="ECO:0000313" key="10">
    <source>
        <dbReference type="Proteomes" id="UP001231941"/>
    </source>
</evidence>
<keyword evidence="3" id="KW-1003">Cell membrane</keyword>
<comment type="subcellular location">
    <subcellularLocation>
        <location evidence="1">Cell membrane</location>
        <topology evidence="1">Multi-pass membrane protein</topology>
    </subcellularLocation>
</comment>
<keyword evidence="6 7" id="KW-0472">Membrane</keyword>
<dbReference type="PANTHER" id="PTHR43266">
    <property type="entry name" value="MACROLIDE-EFFLUX PROTEIN"/>
    <property type="match status" value="1"/>
</dbReference>
<evidence type="ECO:0000256" key="7">
    <source>
        <dbReference type="SAM" id="Phobius"/>
    </source>
</evidence>
<keyword evidence="4 7" id="KW-0812">Transmembrane</keyword>
<dbReference type="CDD" id="cd06173">
    <property type="entry name" value="MFS_MefA_like"/>
    <property type="match status" value="1"/>
</dbReference>
<proteinExistence type="predicted"/>
<dbReference type="InterPro" id="IPR011701">
    <property type="entry name" value="MFS"/>
</dbReference>
<dbReference type="InterPro" id="IPR036259">
    <property type="entry name" value="MFS_trans_sf"/>
</dbReference>
<evidence type="ECO:0000256" key="6">
    <source>
        <dbReference type="ARBA" id="ARBA00023136"/>
    </source>
</evidence>
<evidence type="ECO:0000256" key="5">
    <source>
        <dbReference type="ARBA" id="ARBA00022989"/>
    </source>
</evidence>
<dbReference type="Gene3D" id="1.20.1250.20">
    <property type="entry name" value="MFS general substrate transporter like domains"/>
    <property type="match status" value="1"/>
</dbReference>
<feature type="transmembrane region" description="Helical" evidence="7">
    <location>
        <begin position="221"/>
        <end position="238"/>
    </location>
</feature>
<feature type="domain" description="Major facilitator superfamily (MFS) profile" evidence="8">
    <location>
        <begin position="10"/>
        <end position="405"/>
    </location>
</feature>
<dbReference type="InterPro" id="IPR020846">
    <property type="entry name" value="MFS_dom"/>
</dbReference>
<evidence type="ECO:0000256" key="2">
    <source>
        <dbReference type="ARBA" id="ARBA00022448"/>
    </source>
</evidence>
<name>A0ABT9J3W6_9BACL</name>